<feature type="transmembrane region" description="Helical" evidence="1">
    <location>
        <begin position="236"/>
        <end position="262"/>
    </location>
</feature>
<gene>
    <name evidence="2" type="ORF">E5676_scaffold333G00740</name>
</gene>
<keyword evidence="1" id="KW-0472">Membrane</keyword>
<evidence type="ECO:0000313" key="3">
    <source>
        <dbReference type="Proteomes" id="UP000321947"/>
    </source>
</evidence>
<dbReference type="EMBL" id="SSTD01005204">
    <property type="protein sequence ID" value="TYK22197.1"/>
    <property type="molecule type" value="Genomic_DNA"/>
</dbReference>
<comment type="caution">
    <text evidence="2">The sequence shown here is derived from an EMBL/GenBank/DDBJ whole genome shotgun (WGS) entry which is preliminary data.</text>
</comment>
<keyword evidence="1" id="KW-1133">Transmembrane helix</keyword>
<sequence length="268" mass="31066">MFSFFPDSASKHAFTHAFPSRPSPSFNRQHCRPLLFILTFLLRCRRPHRRRPFYTGSFGRTEGSRLSLSQSVVRQLLRLHLLRLRTAVCPPFSRRHVEQKVAIRIYWNKTWNYLSFLEGVRELTLEFLGFTMDSLDVDLIKEYNQVSGYWLWSYVVEGLRLRKPLVWFSIDCGVTVSFIYEVVYLTGMVSFGISRLICVSFKITRWICASFGITRLICVSFGITRLICASFGIMRLICASFGITRLICASFGITGLMCAFYGTTRLFM</sequence>
<proteinExistence type="predicted"/>
<accession>A0A5D3DET7</accession>
<keyword evidence="1" id="KW-0812">Transmembrane</keyword>
<evidence type="ECO:0000256" key="1">
    <source>
        <dbReference type="SAM" id="Phobius"/>
    </source>
</evidence>
<feature type="transmembrane region" description="Helical" evidence="1">
    <location>
        <begin position="203"/>
        <end position="224"/>
    </location>
</feature>
<name>A0A5D3DET7_CUCMM</name>
<protein>
    <submittedName>
        <fullName evidence="2">Mucin-19-like isoform X13</fullName>
    </submittedName>
</protein>
<organism evidence="2 3">
    <name type="scientific">Cucumis melo var. makuwa</name>
    <name type="common">Oriental melon</name>
    <dbReference type="NCBI Taxonomy" id="1194695"/>
    <lineage>
        <taxon>Eukaryota</taxon>
        <taxon>Viridiplantae</taxon>
        <taxon>Streptophyta</taxon>
        <taxon>Embryophyta</taxon>
        <taxon>Tracheophyta</taxon>
        <taxon>Spermatophyta</taxon>
        <taxon>Magnoliopsida</taxon>
        <taxon>eudicotyledons</taxon>
        <taxon>Gunneridae</taxon>
        <taxon>Pentapetalae</taxon>
        <taxon>rosids</taxon>
        <taxon>fabids</taxon>
        <taxon>Cucurbitales</taxon>
        <taxon>Cucurbitaceae</taxon>
        <taxon>Benincaseae</taxon>
        <taxon>Cucumis</taxon>
    </lineage>
</organism>
<dbReference type="AlphaFoldDB" id="A0A5D3DET7"/>
<evidence type="ECO:0000313" key="2">
    <source>
        <dbReference type="EMBL" id="TYK22197.1"/>
    </source>
</evidence>
<dbReference type="Proteomes" id="UP000321947">
    <property type="component" value="Unassembled WGS sequence"/>
</dbReference>
<reference evidence="2 3" key="1">
    <citation type="submission" date="2019-08" db="EMBL/GenBank/DDBJ databases">
        <title>Draft genome sequences of two oriental melons (Cucumis melo L. var makuwa).</title>
        <authorList>
            <person name="Kwon S.-Y."/>
        </authorList>
    </citation>
    <scope>NUCLEOTIDE SEQUENCE [LARGE SCALE GENOMIC DNA]</scope>
    <source>
        <strain evidence="3">cv. Chang Bougi</strain>
        <tissue evidence="2">Leaf</tissue>
    </source>
</reference>